<dbReference type="GO" id="GO:0003968">
    <property type="term" value="F:RNA-directed RNA polymerase activity"/>
    <property type="evidence" value="ECO:0007669"/>
    <property type="project" value="InterPro"/>
</dbReference>
<protein>
    <recommendedName>
        <fullName evidence="2">Phospholipid scramblase</fullName>
    </recommendedName>
</protein>
<dbReference type="VEuPathDB" id="VectorBase:GPPI049993"/>
<dbReference type="PROSITE" id="PS50507">
    <property type="entry name" value="RDRP_SSRNA_POS"/>
    <property type="match status" value="1"/>
</dbReference>
<reference evidence="4" key="2">
    <citation type="submission" date="2020-05" db="UniProtKB">
        <authorList>
            <consortium name="EnsemblMetazoa"/>
        </authorList>
    </citation>
    <scope>IDENTIFICATION</scope>
    <source>
        <strain evidence="4">IAEA</strain>
    </source>
</reference>
<feature type="domain" description="RdRp catalytic" evidence="3">
    <location>
        <begin position="1"/>
        <end position="65"/>
    </location>
</feature>
<dbReference type="SUPFAM" id="SSF56672">
    <property type="entry name" value="DNA/RNA polymerases"/>
    <property type="match status" value="1"/>
</dbReference>
<dbReference type="PANTHER" id="PTHR23248">
    <property type="entry name" value="PHOSPHOLIPID SCRAMBLASE-RELATED"/>
    <property type="match status" value="1"/>
</dbReference>
<reference evidence="5" key="1">
    <citation type="submission" date="2015-01" db="EMBL/GenBank/DDBJ databases">
        <authorList>
            <person name="Aksoy S."/>
            <person name="Warren W."/>
            <person name="Wilson R.K."/>
        </authorList>
    </citation>
    <scope>NUCLEOTIDE SEQUENCE [LARGE SCALE GENOMIC DNA]</scope>
    <source>
        <strain evidence="5">IAEA</strain>
    </source>
</reference>
<organism evidence="4 5">
    <name type="scientific">Glossina palpalis gambiensis</name>
    <dbReference type="NCBI Taxonomy" id="67801"/>
    <lineage>
        <taxon>Eukaryota</taxon>
        <taxon>Metazoa</taxon>
        <taxon>Ecdysozoa</taxon>
        <taxon>Arthropoda</taxon>
        <taxon>Hexapoda</taxon>
        <taxon>Insecta</taxon>
        <taxon>Pterygota</taxon>
        <taxon>Neoptera</taxon>
        <taxon>Endopterygota</taxon>
        <taxon>Diptera</taxon>
        <taxon>Brachycera</taxon>
        <taxon>Muscomorpha</taxon>
        <taxon>Hippoboscoidea</taxon>
        <taxon>Glossinidae</taxon>
        <taxon>Glossina</taxon>
    </lineage>
</organism>
<dbReference type="EnsemblMetazoa" id="GPPI049993-RA">
    <property type="protein sequence ID" value="GPPI049993-PA"/>
    <property type="gene ID" value="GPPI049993"/>
</dbReference>
<dbReference type="Pfam" id="PF03803">
    <property type="entry name" value="Scramblase"/>
    <property type="match status" value="1"/>
</dbReference>
<evidence type="ECO:0000313" key="4">
    <source>
        <dbReference type="EnsemblMetazoa" id="GPPI049993-PA"/>
    </source>
</evidence>
<dbReference type="Proteomes" id="UP000092460">
    <property type="component" value="Unassembled WGS sequence"/>
</dbReference>
<dbReference type="STRING" id="67801.A0A1B0C5W8"/>
<dbReference type="InterPro" id="IPR005552">
    <property type="entry name" value="Scramblase"/>
</dbReference>
<dbReference type="GO" id="GO:0071897">
    <property type="term" value="P:DNA biosynthetic process"/>
    <property type="evidence" value="ECO:0007669"/>
    <property type="project" value="UniProtKB-ARBA"/>
</dbReference>
<comment type="cofactor">
    <cofactor evidence="2">
        <name>Ca(2+)</name>
        <dbReference type="ChEBI" id="CHEBI:29108"/>
    </cofactor>
</comment>
<accession>A0A1B0C5W8</accession>
<dbReference type="Gene3D" id="3.30.70.270">
    <property type="match status" value="1"/>
</dbReference>
<dbReference type="InterPro" id="IPR007094">
    <property type="entry name" value="RNA-dir_pol_PSvirus"/>
</dbReference>
<dbReference type="EMBL" id="JXJN01026284">
    <property type="status" value="NOT_ANNOTATED_CDS"/>
    <property type="molecule type" value="Genomic_DNA"/>
</dbReference>
<evidence type="ECO:0000256" key="2">
    <source>
        <dbReference type="RuleBase" id="RU363116"/>
    </source>
</evidence>
<dbReference type="GO" id="GO:0039694">
    <property type="term" value="P:viral RNA genome replication"/>
    <property type="evidence" value="ECO:0007669"/>
    <property type="project" value="InterPro"/>
</dbReference>
<dbReference type="GO" id="GO:0003723">
    <property type="term" value="F:RNA binding"/>
    <property type="evidence" value="ECO:0007669"/>
    <property type="project" value="InterPro"/>
</dbReference>
<keyword evidence="5" id="KW-1185">Reference proteome</keyword>
<keyword evidence="2" id="KW-0564">Palmitate</keyword>
<proteinExistence type="inferred from homology"/>
<evidence type="ECO:0000313" key="5">
    <source>
        <dbReference type="Proteomes" id="UP000092460"/>
    </source>
</evidence>
<comment type="similarity">
    <text evidence="1 2">Belongs to the phospholipid scramblase family.</text>
</comment>
<sequence length="342" mass="38998">MCNGERYMKRSGLASGSYFTQLVGSICNYVLLTYAALRCDLHINDILVFGNDSIISTYDKISRDDIQSVLADLTIIVYIEESGFSSNISNLSLLGYQINYGHPLEEREKAIASLVWPERNDKCWDSIPTALEFIAKAKKIYIERLIGFFEVIAKFETATKYEILNEKHEIIYYGFDMSSWAYSNTLVVVDLNEQKEIFCMQRPFRLKNWCLPCCLQKLIIFYPNGCLIGVIEQKWSLIRTAFRIRSEDGDIVMRVRGPFFTCSCRGDVVFQIDTLQGQKTAEIRKQWPGALPDDENAQAIFDAEVCGIVFEIPLSVHEKLLILGAAFLISLVETVAHISRLK</sequence>
<name>A0A1B0C5W8_9MUSC</name>
<keyword evidence="2" id="KW-0449">Lipoprotein</keyword>
<dbReference type="AlphaFoldDB" id="A0A1B0C5W8"/>
<dbReference type="InterPro" id="IPR043502">
    <property type="entry name" value="DNA/RNA_pol_sf"/>
</dbReference>
<comment type="function">
    <text evidence="2">May mediate accelerated ATP-independent bidirectional transbilayer migration of phospholipids upon binding calcium ions that results in a loss of phospholipid asymmetry in the plasma membrane.</text>
</comment>
<evidence type="ECO:0000256" key="1">
    <source>
        <dbReference type="ARBA" id="ARBA00005350"/>
    </source>
</evidence>
<dbReference type="PANTHER" id="PTHR23248:SF9">
    <property type="entry name" value="PHOSPHOLIPID SCRAMBLASE"/>
    <property type="match status" value="1"/>
</dbReference>
<keyword evidence="2" id="KW-0106">Calcium</keyword>
<dbReference type="GO" id="GO:0017128">
    <property type="term" value="F:phospholipid scramblase activity"/>
    <property type="evidence" value="ECO:0007669"/>
    <property type="project" value="InterPro"/>
</dbReference>
<dbReference type="InterPro" id="IPR043128">
    <property type="entry name" value="Rev_trsase/Diguanyl_cyclase"/>
</dbReference>
<dbReference type="GO" id="GO:0005886">
    <property type="term" value="C:plasma membrane"/>
    <property type="evidence" value="ECO:0007669"/>
    <property type="project" value="TreeGrafter"/>
</dbReference>
<evidence type="ECO:0000259" key="3">
    <source>
        <dbReference type="PROSITE" id="PS50507"/>
    </source>
</evidence>
<dbReference type="GO" id="GO:0006351">
    <property type="term" value="P:DNA-templated transcription"/>
    <property type="evidence" value="ECO:0007669"/>
    <property type="project" value="InterPro"/>
</dbReference>